<keyword evidence="5" id="KW-1185">Reference proteome</keyword>
<keyword evidence="2 3" id="KW-0802">TPR repeat</keyword>
<dbReference type="RefSeq" id="WP_104058140.1">
    <property type="nucleotide sequence ID" value="NZ_PREZ01000004.1"/>
</dbReference>
<dbReference type="SUPFAM" id="SSF48452">
    <property type="entry name" value="TPR-like"/>
    <property type="match status" value="2"/>
</dbReference>
<dbReference type="GO" id="GO:0046813">
    <property type="term" value="P:receptor-mediated virion attachment to host cell"/>
    <property type="evidence" value="ECO:0007669"/>
    <property type="project" value="TreeGrafter"/>
</dbReference>
<sequence>MKKGSKQTEIKGKIYPFHPTGESYYRRGMAMYQRGQLDKAIKYLKRAHELEPEEPMIPLQVAIIETEIGEFSQSNDRLKHILDKLDSTMTEIHYFMANNFAHLGLFQEAYKHATAYLSQNEDGEFAEDAEDLLELISLEEDEEEWDDDPAQDELIIHQEKAGEMLAEGKFKEAIELLEEVVERFPDYWSAYNNLALAYFYFGETEQATALLTEVLHRNPGNLHALCNLAVFYHYEQRTDELDQLMDALEHVRPFLFEHRFKLGATFALVGRHEKAYAWLKSLVKRGFEGDAGFYFWLSHAAWHSGHEKVARDSWKRVIEEQPEKEGLEPWNGQSIKKDDSLLESMYPEERLFALYRNAGNNSLLIKNNAPSFLTSVEKEYVDLLKQLNDKKAQPSASGPLYRAHEVAGRLNHSFDPSHQPHQGLFYMWFHIVFYGAKDNYPFTNINALAASVEYLWKKIKAEKVSQKEMAQKYDINVSTMRKYLNELEAYLP</sequence>
<dbReference type="OrthoDB" id="600613at2"/>
<accession>A0A2S5GB96</accession>
<protein>
    <submittedName>
        <fullName evidence="4">Tetratricopeptide repeat protein</fullName>
    </submittedName>
</protein>
<dbReference type="InterPro" id="IPR011990">
    <property type="entry name" value="TPR-like_helical_dom_sf"/>
</dbReference>
<dbReference type="PROSITE" id="PS50005">
    <property type="entry name" value="TPR"/>
    <property type="match status" value="2"/>
</dbReference>
<dbReference type="AlphaFoldDB" id="A0A2S5GB96"/>
<feature type="repeat" description="TPR" evidence="3">
    <location>
        <begin position="21"/>
        <end position="54"/>
    </location>
</feature>
<evidence type="ECO:0000313" key="4">
    <source>
        <dbReference type="EMBL" id="PPA70191.1"/>
    </source>
</evidence>
<reference evidence="4 5" key="1">
    <citation type="submission" date="2018-02" db="EMBL/GenBank/DDBJ databases">
        <title>Jeotgalibacillus proteolyticum sp. nov. a protease producing bacterium isolated from ocean sediments of Laizhou Bay.</title>
        <authorList>
            <person name="Li Y."/>
        </authorList>
    </citation>
    <scope>NUCLEOTIDE SEQUENCE [LARGE SCALE GENOMIC DNA]</scope>
    <source>
        <strain evidence="4 5">22-7</strain>
    </source>
</reference>
<feature type="repeat" description="TPR" evidence="3">
    <location>
        <begin position="188"/>
        <end position="221"/>
    </location>
</feature>
<evidence type="ECO:0000256" key="1">
    <source>
        <dbReference type="ARBA" id="ARBA00022737"/>
    </source>
</evidence>
<dbReference type="PROSITE" id="PS50293">
    <property type="entry name" value="TPR_REGION"/>
    <property type="match status" value="1"/>
</dbReference>
<keyword evidence="1" id="KW-0677">Repeat</keyword>
<evidence type="ECO:0000256" key="3">
    <source>
        <dbReference type="PROSITE-ProRule" id="PRU00339"/>
    </source>
</evidence>
<organism evidence="4 5">
    <name type="scientific">Jeotgalibacillus proteolyticus</name>
    <dbReference type="NCBI Taxonomy" id="2082395"/>
    <lineage>
        <taxon>Bacteria</taxon>
        <taxon>Bacillati</taxon>
        <taxon>Bacillota</taxon>
        <taxon>Bacilli</taxon>
        <taxon>Bacillales</taxon>
        <taxon>Caryophanaceae</taxon>
        <taxon>Jeotgalibacillus</taxon>
    </lineage>
</organism>
<dbReference type="Gene3D" id="1.25.40.10">
    <property type="entry name" value="Tetratricopeptide repeat domain"/>
    <property type="match status" value="2"/>
</dbReference>
<evidence type="ECO:0000313" key="5">
    <source>
        <dbReference type="Proteomes" id="UP000239047"/>
    </source>
</evidence>
<proteinExistence type="predicted"/>
<dbReference type="InterPro" id="IPR019734">
    <property type="entry name" value="TPR_rpt"/>
</dbReference>
<dbReference type="Pfam" id="PF14559">
    <property type="entry name" value="TPR_19"/>
    <property type="match status" value="1"/>
</dbReference>
<dbReference type="Pfam" id="PF07719">
    <property type="entry name" value="TPR_2"/>
    <property type="match status" value="1"/>
</dbReference>
<dbReference type="GO" id="GO:0009279">
    <property type="term" value="C:cell outer membrane"/>
    <property type="evidence" value="ECO:0007669"/>
    <property type="project" value="TreeGrafter"/>
</dbReference>
<evidence type="ECO:0000256" key="2">
    <source>
        <dbReference type="ARBA" id="ARBA00022803"/>
    </source>
</evidence>
<name>A0A2S5GB96_9BACL</name>
<dbReference type="PANTHER" id="PTHR44858:SF1">
    <property type="entry name" value="UDP-N-ACETYLGLUCOSAMINE--PEPTIDE N-ACETYLGLUCOSAMINYLTRANSFERASE SPINDLY-RELATED"/>
    <property type="match status" value="1"/>
</dbReference>
<dbReference type="PANTHER" id="PTHR44858">
    <property type="entry name" value="TETRATRICOPEPTIDE REPEAT PROTEIN 6"/>
    <property type="match status" value="1"/>
</dbReference>
<dbReference type="InterPro" id="IPR050498">
    <property type="entry name" value="Ycf3"/>
</dbReference>
<comment type="caution">
    <text evidence="4">The sequence shown here is derived from an EMBL/GenBank/DDBJ whole genome shotgun (WGS) entry which is preliminary data.</text>
</comment>
<dbReference type="Proteomes" id="UP000239047">
    <property type="component" value="Unassembled WGS sequence"/>
</dbReference>
<dbReference type="SMART" id="SM00028">
    <property type="entry name" value="TPR"/>
    <property type="match status" value="4"/>
</dbReference>
<gene>
    <name evidence="4" type="ORF">C4B60_11445</name>
</gene>
<dbReference type="EMBL" id="PREZ01000004">
    <property type="protein sequence ID" value="PPA70191.1"/>
    <property type="molecule type" value="Genomic_DNA"/>
</dbReference>
<dbReference type="InterPro" id="IPR013105">
    <property type="entry name" value="TPR_2"/>
</dbReference>